<evidence type="ECO:0000259" key="1">
    <source>
        <dbReference type="Pfam" id="PF00781"/>
    </source>
</evidence>
<protein>
    <submittedName>
        <fullName evidence="3">Diacylglycerol kinase family enzyme</fullName>
    </submittedName>
</protein>
<dbReference type="OrthoDB" id="9786026at2"/>
<dbReference type="Proteomes" id="UP000266506">
    <property type="component" value="Unassembled WGS sequence"/>
</dbReference>
<gene>
    <name evidence="3" type="ORF">EI71_00067</name>
</gene>
<dbReference type="EMBL" id="QXEV01000001">
    <property type="protein sequence ID" value="RIA78506.1"/>
    <property type="molecule type" value="Genomic_DNA"/>
</dbReference>
<name>A0A397S153_9MOLU</name>
<evidence type="ECO:0000313" key="4">
    <source>
        <dbReference type="Proteomes" id="UP000266506"/>
    </source>
</evidence>
<dbReference type="InterPro" id="IPR016064">
    <property type="entry name" value="NAD/diacylglycerol_kinase_sf"/>
</dbReference>
<dbReference type="AlphaFoldDB" id="A0A397S153"/>
<evidence type="ECO:0000259" key="2">
    <source>
        <dbReference type="Pfam" id="PF19279"/>
    </source>
</evidence>
<dbReference type="FunCoup" id="A0A397S153">
    <property type="interactions" value="2"/>
</dbReference>
<keyword evidence="4" id="KW-1185">Reference proteome</keyword>
<reference evidence="3 4" key="1">
    <citation type="submission" date="2018-08" db="EMBL/GenBank/DDBJ databases">
        <title>Genomic Encyclopedia of Archaeal and Bacterial Type Strains, Phase II (KMG-II): from individual species to whole genera.</title>
        <authorList>
            <person name="Goeker M."/>
        </authorList>
    </citation>
    <scope>NUCLEOTIDE SEQUENCE [LARGE SCALE GENOMIC DNA]</scope>
    <source>
        <strain evidence="3 4">ATCC 27112</strain>
    </source>
</reference>
<dbReference type="Pfam" id="PF19279">
    <property type="entry name" value="YegS_C"/>
    <property type="match status" value="1"/>
</dbReference>
<dbReference type="Gene3D" id="3.40.50.10330">
    <property type="entry name" value="Probable inorganic polyphosphate/atp-NAD kinase, domain 1"/>
    <property type="match status" value="1"/>
</dbReference>
<dbReference type="Gene3D" id="2.60.200.40">
    <property type="match status" value="1"/>
</dbReference>
<feature type="domain" description="DAGKc" evidence="1">
    <location>
        <begin position="3"/>
        <end position="96"/>
    </location>
</feature>
<dbReference type="RefSeq" id="WP_119015250.1">
    <property type="nucleotide sequence ID" value="NZ_QXEV01000001.1"/>
</dbReference>
<proteinExistence type="predicted"/>
<organism evidence="3 4">
    <name type="scientific">Anaeroplasma bactoclasticum</name>
    <dbReference type="NCBI Taxonomy" id="2088"/>
    <lineage>
        <taxon>Bacteria</taxon>
        <taxon>Bacillati</taxon>
        <taxon>Mycoplasmatota</taxon>
        <taxon>Mollicutes</taxon>
        <taxon>Anaeroplasmatales</taxon>
        <taxon>Anaeroplasmataceae</taxon>
        <taxon>Anaeroplasma</taxon>
    </lineage>
</organism>
<feature type="domain" description="YegS/DAGK C-terminal" evidence="2">
    <location>
        <begin position="130"/>
        <end position="272"/>
    </location>
</feature>
<dbReference type="InterPro" id="IPR001206">
    <property type="entry name" value="Diacylglycerol_kinase_cat_dom"/>
</dbReference>
<dbReference type="Pfam" id="PF00781">
    <property type="entry name" value="DAGK_cat"/>
    <property type="match status" value="1"/>
</dbReference>
<dbReference type="InterPro" id="IPR045540">
    <property type="entry name" value="YegS/DAGK_C"/>
</dbReference>
<keyword evidence="3" id="KW-0808">Transferase</keyword>
<dbReference type="InParanoid" id="A0A397S153"/>
<accession>A0A397S153</accession>
<evidence type="ECO:0000313" key="3">
    <source>
        <dbReference type="EMBL" id="RIA78506.1"/>
    </source>
</evidence>
<comment type="caution">
    <text evidence="3">The sequence shown here is derived from an EMBL/GenBank/DDBJ whole genome shotgun (WGS) entry which is preliminary data.</text>
</comment>
<dbReference type="InterPro" id="IPR017438">
    <property type="entry name" value="ATP-NAD_kinase_N"/>
</dbReference>
<dbReference type="SUPFAM" id="SSF111331">
    <property type="entry name" value="NAD kinase/diacylglycerol kinase-like"/>
    <property type="match status" value="1"/>
</dbReference>
<sequence length="281" mass="31619">MNYVLYNPLAQAGKGTENFDLAKEDLKKEFGDFTPINLVEYKPEEFFPNVKKEDKVCVLGGDGTLNVFANNIKNYSTECEMYFYKGGNGNDFLEDVKDDDNQKLVYLNPYFKRLPKITVNGMTRYYINGIGYGIDGMVCEVADNLKKEGKTDINYASLSIKLLLHGYKCPEATVVVDGKEYKFHKVWLCSAMNGRYYGGGMKIAPGQNRLEDTLSLSIIHNAGRLRTLMIFPKIFKGEHVKNKKMSTIITGKEITVSFSHPMALQIDGETVLNVSSYTVVA</sequence>
<dbReference type="GO" id="GO:0016301">
    <property type="term" value="F:kinase activity"/>
    <property type="evidence" value="ECO:0007669"/>
    <property type="project" value="UniProtKB-KW"/>
</dbReference>
<keyword evidence="3" id="KW-0418">Kinase</keyword>